<reference evidence="2 3" key="1">
    <citation type="submission" date="2019-07" db="EMBL/GenBank/DDBJ databases">
        <title>WGS assembly of Gossypium mustelinum.</title>
        <authorList>
            <person name="Chen Z.J."/>
            <person name="Sreedasyam A."/>
            <person name="Ando A."/>
            <person name="Song Q."/>
            <person name="De L."/>
            <person name="Hulse-Kemp A."/>
            <person name="Ding M."/>
            <person name="Ye W."/>
            <person name="Kirkbride R."/>
            <person name="Jenkins J."/>
            <person name="Plott C."/>
            <person name="Lovell J."/>
            <person name="Lin Y.-M."/>
            <person name="Vaughn R."/>
            <person name="Liu B."/>
            <person name="Li W."/>
            <person name="Simpson S."/>
            <person name="Scheffler B."/>
            <person name="Saski C."/>
            <person name="Grover C."/>
            <person name="Hu G."/>
            <person name="Conover J."/>
            <person name="Carlson J."/>
            <person name="Shu S."/>
            <person name="Boston L."/>
            <person name="Williams M."/>
            <person name="Peterson D."/>
            <person name="Mcgee K."/>
            <person name="Jones D."/>
            <person name="Wendel J."/>
            <person name="Stelly D."/>
            <person name="Grimwood J."/>
            <person name="Schmutz J."/>
        </authorList>
    </citation>
    <scope>NUCLEOTIDE SEQUENCE [LARGE SCALE GENOMIC DNA]</scope>
    <source>
        <strain evidence="2">1408120.09</strain>
    </source>
</reference>
<evidence type="ECO:0000313" key="2">
    <source>
        <dbReference type="EMBL" id="TYI96042.1"/>
    </source>
</evidence>
<keyword evidence="1" id="KW-1133">Transmembrane helix</keyword>
<protein>
    <submittedName>
        <fullName evidence="2">Uncharacterized protein</fullName>
    </submittedName>
</protein>
<dbReference type="AlphaFoldDB" id="A0A5D2W372"/>
<organism evidence="2 3">
    <name type="scientific">Gossypium mustelinum</name>
    <name type="common">Cotton</name>
    <name type="synonym">Gossypium caicoense</name>
    <dbReference type="NCBI Taxonomy" id="34275"/>
    <lineage>
        <taxon>Eukaryota</taxon>
        <taxon>Viridiplantae</taxon>
        <taxon>Streptophyta</taxon>
        <taxon>Embryophyta</taxon>
        <taxon>Tracheophyta</taxon>
        <taxon>Spermatophyta</taxon>
        <taxon>Magnoliopsida</taxon>
        <taxon>eudicotyledons</taxon>
        <taxon>Gunneridae</taxon>
        <taxon>Pentapetalae</taxon>
        <taxon>rosids</taxon>
        <taxon>malvids</taxon>
        <taxon>Malvales</taxon>
        <taxon>Malvaceae</taxon>
        <taxon>Malvoideae</taxon>
        <taxon>Gossypium</taxon>
    </lineage>
</organism>
<dbReference type="EMBL" id="CM017649">
    <property type="protein sequence ID" value="TYI96042.1"/>
    <property type="molecule type" value="Genomic_DNA"/>
</dbReference>
<keyword evidence="3" id="KW-1185">Reference proteome</keyword>
<proteinExistence type="predicted"/>
<sequence length="77" mass="8746">MEKKGVKSCDLCGSRDFSVLIVLEMGLMEISIMLHVGLVLLLLWMLSQFNLCHPLPYFLSLIYLYLAIHSSSAENKK</sequence>
<keyword evidence="1" id="KW-0472">Membrane</keyword>
<feature type="transmembrane region" description="Helical" evidence="1">
    <location>
        <begin position="21"/>
        <end position="43"/>
    </location>
</feature>
<feature type="transmembrane region" description="Helical" evidence="1">
    <location>
        <begin position="55"/>
        <end position="73"/>
    </location>
</feature>
<evidence type="ECO:0000313" key="3">
    <source>
        <dbReference type="Proteomes" id="UP000323597"/>
    </source>
</evidence>
<name>A0A5D2W372_GOSMU</name>
<accession>A0A5D2W372</accession>
<evidence type="ECO:0000256" key="1">
    <source>
        <dbReference type="SAM" id="Phobius"/>
    </source>
</evidence>
<dbReference type="Proteomes" id="UP000323597">
    <property type="component" value="Chromosome D01"/>
</dbReference>
<keyword evidence="1" id="KW-0812">Transmembrane</keyword>
<gene>
    <name evidence="2" type="ORF">E1A91_D01G041700v1</name>
</gene>